<dbReference type="InterPro" id="IPR033136">
    <property type="entry name" value="DNA_ligase_CS"/>
</dbReference>
<keyword evidence="4 14" id="KW-0436">Ligase</keyword>
<dbReference type="Proteomes" id="UP000009145">
    <property type="component" value="Chromosome"/>
</dbReference>
<dbReference type="SUPFAM" id="SSF56091">
    <property type="entry name" value="DNA ligase/mRNA capping enzyme, catalytic domain"/>
    <property type="match status" value="1"/>
</dbReference>
<dbReference type="NCBIfam" id="NF005932">
    <property type="entry name" value="PRK07956.1"/>
    <property type="match status" value="1"/>
</dbReference>
<comment type="catalytic activity">
    <reaction evidence="12 14 15">
        <text>NAD(+) + (deoxyribonucleotide)n-3'-hydroxyl + 5'-phospho-(deoxyribonucleotide)m = (deoxyribonucleotide)n+m + AMP + beta-nicotinamide D-nucleotide.</text>
        <dbReference type="EC" id="6.5.1.2"/>
    </reaction>
</comment>
<dbReference type="SMART" id="SM00292">
    <property type="entry name" value="BRCT"/>
    <property type="match status" value="1"/>
</dbReference>
<feature type="binding site" evidence="14">
    <location>
        <position position="411"/>
    </location>
    <ligand>
        <name>Zn(2+)</name>
        <dbReference type="ChEBI" id="CHEBI:29105"/>
    </ligand>
</feature>
<dbReference type="Pfam" id="PF03119">
    <property type="entry name" value="DNA_ligase_ZBD"/>
    <property type="match status" value="1"/>
</dbReference>
<dbReference type="InterPro" id="IPR013840">
    <property type="entry name" value="DNAligase_N"/>
</dbReference>
<feature type="binding site" evidence="14">
    <location>
        <position position="414"/>
    </location>
    <ligand>
        <name>Zn(2+)</name>
        <dbReference type="ChEBI" id="CHEBI:29105"/>
    </ligand>
</feature>
<evidence type="ECO:0000256" key="12">
    <source>
        <dbReference type="ARBA" id="ARBA00034005"/>
    </source>
</evidence>
<dbReference type="FunFam" id="2.40.50.140:FF:000012">
    <property type="entry name" value="DNA ligase"/>
    <property type="match status" value="1"/>
</dbReference>
<dbReference type="FunFam" id="3.30.470.30:FF:000001">
    <property type="entry name" value="DNA ligase"/>
    <property type="match status" value="1"/>
</dbReference>
<dbReference type="Pfam" id="PF03120">
    <property type="entry name" value="OB_DNA_ligase"/>
    <property type="match status" value="1"/>
</dbReference>
<feature type="binding site" evidence="14">
    <location>
        <begin position="84"/>
        <end position="85"/>
    </location>
    <ligand>
        <name>NAD(+)</name>
        <dbReference type="ChEBI" id="CHEBI:57540"/>
    </ligand>
</feature>
<dbReference type="HAMAP" id="MF_01588">
    <property type="entry name" value="DNA_ligase_A"/>
    <property type="match status" value="1"/>
</dbReference>
<dbReference type="HOGENOM" id="CLU_007764_2_1_6"/>
<comment type="cofactor">
    <cofactor evidence="14">
        <name>Mg(2+)</name>
        <dbReference type="ChEBI" id="CHEBI:18420"/>
    </cofactor>
    <cofactor evidence="14">
        <name>Mn(2+)</name>
        <dbReference type="ChEBI" id="CHEBI:29035"/>
    </cofactor>
</comment>
<dbReference type="EMBL" id="CP003380">
    <property type="protein sequence ID" value="AFJ01226.1"/>
    <property type="molecule type" value="Genomic_DNA"/>
</dbReference>
<keyword evidence="14" id="KW-0464">Manganese</keyword>
<dbReference type="PIRSF" id="PIRSF001604">
    <property type="entry name" value="LigA"/>
    <property type="match status" value="1"/>
</dbReference>
<evidence type="ECO:0000256" key="1">
    <source>
        <dbReference type="ARBA" id="ARBA00004067"/>
    </source>
</evidence>
<dbReference type="PATRIC" id="fig|754477.3.peg.42"/>
<evidence type="ECO:0000256" key="13">
    <source>
        <dbReference type="ARBA" id="ARBA00060881"/>
    </source>
</evidence>
<keyword evidence="9 14" id="KW-0460">Magnesium</keyword>
<organism evidence="17 18">
    <name type="scientific">Methylophaga frappieri (strain ATCC BAA-2434 / DSM 25690 / JAM7)</name>
    <dbReference type="NCBI Taxonomy" id="754477"/>
    <lineage>
        <taxon>Bacteria</taxon>
        <taxon>Pseudomonadati</taxon>
        <taxon>Pseudomonadota</taxon>
        <taxon>Gammaproteobacteria</taxon>
        <taxon>Thiotrichales</taxon>
        <taxon>Piscirickettsiaceae</taxon>
        <taxon>Methylophaga</taxon>
    </lineage>
</organism>
<feature type="binding site" evidence="14">
    <location>
        <position position="176"/>
    </location>
    <ligand>
        <name>NAD(+)</name>
        <dbReference type="ChEBI" id="CHEBI:57540"/>
    </ligand>
</feature>
<keyword evidence="6 14" id="KW-0479">Metal-binding</keyword>
<dbReference type="STRING" id="754477.Q7C_41"/>
<comment type="function">
    <text evidence="1 14">DNA ligase that catalyzes the formation of phosphodiester linkages between 5'-phosphoryl and 3'-hydroxyl groups in double-stranded DNA using NAD as a coenzyme and as the energy source for the reaction. It is essential for DNA replication and repair of damaged DNA.</text>
</comment>
<evidence type="ECO:0000259" key="16">
    <source>
        <dbReference type="PROSITE" id="PS50172"/>
    </source>
</evidence>
<gene>
    <name evidence="14" type="primary">ligA</name>
    <name evidence="17" type="ordered locus">Q7C_41</name>
</gene>
<evidence type="ECO:0000256" key="3">
    <source>
        <dbReference type="ARBA" id="ARBA00013308"/>
    </source>
</evidence>
<dbReference type="GO" id="GO:0006260">
    <property type="term" value="P:DNA replication"/>
    <property type="evidence" value="ECO:0007669"/>
    <property type="project" value="UniProtKB-KW"/>
</dbReference>
<dbReference type="InterPro" id="IPR013839">
    <property type="entry name" value="DNAligase_adenylation"/>
</dbReference>
<dbReference type="GO" id="GO:0003911">
    <property type="term" value="F:DNA ligase (NAD+) activity"/>
    <property type="evidence" value="ECO:0007669"/>
    <property type="project" value="UniProtKB-UniRule"/>
</dbReference>
<protein>
    <recommendedName>
        <fullName evidence="3 14">DNA ligase</fullName>
        <ecNumber evidence="2 14">6.5.1.2</ecNumber>
    </recommendedName>
    <alternativeName>
        <fullName evidence="14">Polydeoxyribonucleotide synthase [NAD(+)]</fullName>
    </alternativeName>
</protein>
<dbReference type="InterPro" id="IPR010994">
    <property type="entry name" value="RuvA_2-like"/>
</dbReference>
<dbReference type="Pfam" id="PF00533">
    <property type="entry name" value="BRCT"/>
    <property type="match status" value="1"/>
</dbReference>
<dbReference type="RefSeq" id="WP_014702679.1">
    <property type="nucleotide sequence ID" value="NC_017856.1"/>
</dbReference>
<evidence type="ECO:0000256" key="6">
    <source>
        <dbReference type="ARBA" id="ARBA00022723"/>
    </source>
</evidence>
<dbReference type="Gene3D" id="1.10.287.610">
    <property type="entry name" value="Helix hairpin bin"/>
    <property type="match status" value="1"/>
</dbReference>
<dbReference type="GO" id="GO:0005829">
    <property type="term" value="C:cytosol"/>
    <property type="evidence" value="ECO:0007669"/>
    <property type="project" value="TreeGrafter"/>
</dbReference>
<dbReference type="PROSITE" id="PS50172">
    <property type="entry name" value="BRCT"/>
    <property type="match status" value="1"/>
</dbReference>
<evidence type="ECO:0000256" key="9">
    <source>
        <dbReference type="ARBA" id="ARBA00022842"/>
    </source>
</evidence>
<evidence type="ECO:0000256" key="14">
    <source>
        <dbReference type="HAMAP-Rule" id="MF_01588"/>
    </source>
</evidence>
<keyword evidence="8 14" id="KW-0862">Zinc</keyword>
<dbReference type="SUPFAM" id="SSF47781">
    <property type="entry name" value="RuvA domain 2-like"/>
    <property type="match status" value="1"/>
</dbReference>
<dbReference type="EC" id="6.5.1.2" evidence="2 14"/>
<dbReference type="InterPro" id="IPR004150">
    <property type="entry name" value="NAD_DNA_ligase_OB"/>
</dbReference>
<dbReference type="SMART" id="SM00532">
    <property type="entry name" value="LIGANc"/>
    <property type="match status" value="1"/>
</dbReference>
<dbReference type="AlphaFoldDB" id="I1YE83"/>
<dbReference type="SUPFAM" id="SSF50249">
    <property type="entry name" value="Nucleic acid-binding proteins"/>
    <property type="match status" value="1"/>
</dbReference>
<comment type="caution">
    <text evidence="14">Lacks conserved residue(s) required for the propagation of feature annotation.</text>
</comment>
<keyword evidence="10 14" id="KW-0520">NAD</keyword>
<dbReference type="InterPro" id="IPR012340">
    <property type="entry name" value="NA-bd_OB-fold"/>
</dbReference>
<dbReference type="InterPro" id="IPR018239">
    <property type="entry name" value="DNA_ligase_AS"/>
</dbReference>
<dbReference type="Pfam" id="PF14520">
    <property type="entry name" value="HHH_5"/>
    <property type="match status" value="1"/>
</dbReference>
<dbReference type="KEGG" id="mec:Q7C_41"/>
<dbReference type="Pfam" id="PF12826">
    <property type="entry name" value="HHH_2"/>
    <property type="match status" value="1"/>
</dbReference>
<keyword evidence="5 14" id="KW-0235">DNA replication</keyword>
<feature type="domain" description="BRCT" evidence="16">
    <location>
        <begin position="593"/>
        <end position="671"/>
    </location>
</feature>
<dbReference type="FunFam" id="1.10.287.610:FF:000002">
    <property type="entry name" value="DNA ligase"/>
    <property type="match status" value="1"/>
</dbReference>
<dbReference type="Gene3D" id="3.30.470.30">
    <property type="entry name" value="DNA ligase/mRNA capping enzyme"/>
    <property type="match status" value="1"/>
</dbReference>
<dbReference type="Gene3D" id="1.10.150.20">
    <property type="entry name" value="5' to 3' exonuclease, C-terminal subdomain"/>
    <property type="match status" value="2"/>
</dbReference>
<feature type="binding site" evidence="14">
    <location>
        <position position="293"/>
    </location>
    <ligand>
        <name>NAD(+)</name>
        <dbReference type="ChEBI" id="CHEBI:57540"/>
    </ligand>
</feature>
<dbReference type="FunFam" id="1.10.150.20:FF:000006">
    <property type="entry name" value="DNA ligase"/>
    <property type="match status" value="1"/>
</dbReference>
<keyword evidence="7 14" id="KW-0227">DNA damage</keyword>
<dbReference type="Gene3D" id="3.40.50.10190">
    <property type="entry name" value="BRCT domain"/>
    <property type="match status" value="1"/>
</dbReference>
<dbReference type="PROSITE" id="PS01056">
    <property type="entry name" value="DNA_LIGASE_N2"/>
    <property type="match status" value="1"/>
</dbReference>
<feature type="binding site" evidence="14">
    <location>
        <position position="116"/>
    </location>
    <ligand>
        <name>NAD(+)</name>
        <dbReference type="ChEBI" id="CHEBI:57540"/>
    </ligand>
</feature>
<evidence type="ECO:0000256" key="15">
    <source>
        <dbReference type="RuleBase" id="RU000618"/>
    </source>
</evidence>
<evidence type="ECO:0000256" key="11">
    <source>
        <dbReference type="ARBA" id="ARBA00023204"/>
    </source>
</evidence>
<evidence type="ECO:0000256" key="8">
    <source>
        <dbReference type="ARBA" id="ARBA00022833"/>
    </source>
</evidence>
<dbReference type="Pfam" id="PF22745">
    <property type="entry name" value="Nlig-Ia"/>
    <property type="match status" value="1"/>
</dbReference>
<proteinExistence type="inferred from homology"/>
<accession>I1YE83</accession>
<keyword evidence="11 14" id="KW-0234">DNA repair</keyword>
<reference evidence="17 18" key="1">
    <citation type="journal article" date="2012" name="J. Bacteriol.">
        <title>Complete genome sequences of Methylophaga sp. strain JAM1 and Methylophaga sp. strain JAM7.</title>
        <authorList>
            <person name="Villeneuve C."/>
            <person name="Martineau C."/>
            <person name="Mauffrey F."/>
            <person name="Villemur R."/>
        </authorList>
    </citation>
    <scope>NUCLEOTIDE SEQUENCE [LARGE SCALE GENOMIC DNA]</scope>
    <source>
        <strain evidence="17 18">JAM7</strain>
    </source>
</reference>
<dbReference type="InterPro" id="IPR041663">
    <property type="entry name" value="DisA/LigA_HHH"/>
</dbReference>
<evidence type="ECO:0000256" key="4">
    <source>
        <dbReference type="ARBA" id="ARBA00022598"/>
    </source>
</evidence>
<sequence>MMTSDSAPHRITQLREQIRELNFRYYRHDDPLVSDAEYDRLFAELKQLEQQHPELITPDSPTQRVGAPPLDKFTQVTHALPMLSLDNVFDTVELAAFDQRIKDRLNTEQSVEYVAEPKLDGLAISIRYEKGLLTQAATRGDGMVGEDVTTNVRTIRNVPLTLQGFDIPEVVEIRGEIYLPKQGFEKLNQQQLAQGKKIFVNARNAAAGSLRQLDSSVTATRPLALYCYSLGEIIGMRLPESHLEALKLIESWGGAICPDIELLPDLSACQRYIEKLADKRDALPYEIDGVVFKVNSLNLQKRLGFVSRAPRWAIAYKFPAQEEMTLVEAIEVQVGRTGAITPVARLKPVFVGGVTVSNATLHNEDEIRRKDVRIGDTVIVRRAGDVIPEIVGVVTNKRPAQTTVFVMPENCPACDAKVERLPGEAIARCSGGLSCPAQRKEALKHFASRKAMDIEGLGDKLVEQLVDAELVKTPADLFHLTVADLSQLERMGDKSAENLIQALQAAKQTRFARFLYALGIREVGEATARSMALHYVSLDNLKVATIESLLEIEDIGPVVAQHVVTFFEQPHNLEVIDKLLEQGIVWEEEKPDYADSELYGKTIVLTGTLTHFSRSEAKEKLLALGARVAGSVSAKTDFVVAGRDAGTKLTKAASLGVAVVDEAQLQQWIQS</sequence>
<dbReference type="InterPro" id="IPR003583">
    <property type="entry name" value="Hlx-hairpin-Hlx_DNA-bd_motif"/>
</dbReference>
<dbReference type="eggNOG" id="COG0272">
    <property type="taxonomic scope" value="Bacteria"/>
</dbReference>
<keyword evidence="18" id="KW-1185">Reference proteome</keyword>
<dbReference type="PROSITE" id="PS01055">
    <property type="entry name" value="DNA_LIGASE_N1"/>
    <property type="match status" value="1"/>
</dbReference>
<dbReference type="CDD" id="cd00114">
    <property type="entry name" value="LIGANc"/>
    <property type="match status" value="1"/>
</dbReference>
<dbReference type="InterPro" id="IPR001357">
    <property type="entry name" value="BRCT_dom"/>
</dbReference>
<name>I1YE83_METFJ</name>
<feature type="binding site" evidence="14">
    <location>
        <position position="317"/>
    </location>
    <ligand>
        <name>NAD(+)</name>
        <dbReference type="ChEBI" id="CHEBI:57540"/>
    </ligand>
</feature>
<comment type="similarity">
    <text evidence="13 14">Belongs to the NAD-dependent DNA ligase family. LigA subfamily.</text>
</comment>
<dbReference type="PANTHER" id="PTHR23389">
    <property type="entry name" value="CHROMOSOME TRANSMISSION FIDELITY FACTOR 18"/>
    <property type="match status" value="1"/>
</dbReference>
<dbReference type="InterPro" id="IPR036420">
    <property type="entry name" value="BRCT_dom_sf"/>
</dbReference>
<dbReference type="CDD" id="cd17748">
    <property type="entry name" value="BRCT_DNA_ligase_like"/>
    <property type="match status" value="1"/>
</dbReference>
<evidence type="ECO:0000256" key="10">
    <source>
        <dbReference type="ARBA" id="ARBA00023027"/>
    </source>
</evidence>
<evidence type="ECO:0000256" key="7">
    <source>
        <dbReference type="ARBA" id="ARBA00022763"/>
    </source>
</evidence>
<evidence type="ECO:0000256" key="2">
    <source>
        <dbReference type="ARBA" id="ARBA00012722"/>
    </source>
</evidence>
<dbReference type="FunFam" id="1.10.150.20:FF:000007">
    <property type="entry name" value="DNA ligase"/>
    <property type="match status" value="1"/>
</dbReference>
<feature type="binding site" evidence="14">
    <location>
        <position position="139"/>
    </location>
    <ligand>
        <name>NAD(+)</name>
        <dbReference type="ChEBI" id="CHEBI:57540"/>
    </ligand>
</feature>
<dbReference type="SUPFAM" id="SSF52113">
    <property type="entry name" value="BRCT domain"/>
    <property type="match status" value="1"/>
</dbReference>
<dbReference type="Pfam" id="PF01653">
    <property type="entry name" value="DNA_ligase_aden"/>
    <property type="match status" value="1"/>
</dbReference>
<evidence type="ECO:0000256" key="5">
    <source>
        <dbReference type="ARBA" id="ARBA00022705"/>
    </source>
</evidence>
<feature type="active site" description="N6-AMP-lysine intermediate" evidence="14">
    <location>
        <position position="118"/>
    </location>
</feature>
<feature type="binding site" evidence="14">
    <location>
        <begin position="35"/>
        <end position="39"/>
    </location>
    <ligand>
        <name>NAD(+)</name>
        <dbReference type="ChEBI" id="CHEBI:57540"/>
    </ligand>
</feature>
<dbReference type="GO" id="GO:0006281">
    <property type="term" value="P:DNA repair"/>
    <property type="evidence" value="ECO:0007669"/>
    <property type="project" value="UniProtKB-KW"/>
</dbReference>
<dbReference type="Gene3D" id="6.20.10.30">
    <property type="match status" value="1"/>
</dbReference>
<evidence type="ECO:0000313" key="18">
    <source>
        <dbReference type="Proteomes" id="UP000009145"/>
    </source>
</evidence>
<dbReference type="NCBIfam" id="TIGR00575">
    <property type="entry name" value="dnlj"/>
    <property type="match status" value="1"/>
</dbReference>
<dbReference type="SMART" id="SM00278">
    <property type="entry name" value="HhH1"/>
    <property type="match status" value="4"/>
</dbReference>
<evidence type="ECO:0000313" key="17">
    <source>
        <dbReference type="EMBL" id="AFJ01226.1"/>
    </source>
</evidence>
<dbReference type="InterPro" id="IPR004149">
    <property type="entry name" value="Znf_DNAligase_C4"/>
</dbReference>
<dbReference type="PANTHER" id="PTHR23389:SF9">
    <property type="entry name" value="DNA LIGASE"/>
    <property type="match status" value="1"/>
</dbReference>
<dbReference type="InterPro" id="IPR001679">
    <property type="entry name" value="DNA_ligase"/>
</dbReference>
<dbReference type="Gene3D" id="2.40.50.140">
    <property type="entry name" value="Nucleic acid-binding proteins"/>
    <property type="match status" value="1"/>
</dbReference>
<dbReference type="GO" id="GO:0046872">
    <property type="term" value="F:metal ion binding"/>
    <property type="evidence" value="ECO:0007669"/>
    <property type="project" value="UniProtKB-KW"/>
</dbReference>
<dbReference type="GO" id="GO:0003677">
    <property type="term" value="F:DNA binding"/>
    <property type="evidence" value="ECO:0007669"/>
    <property type="project" value="InterPro"/>
</dbReference>
<feature type="binding site" evidence="14">
    <location>
        <position position="435"/>
    </location>
    <ligand>
        <name>Zn(2+)</name>
        <dbReference type="ChEBI" id="CHEBI:29105"/>
    </ligand>
</feature>